<keyword evidence="24" id="KW-1185">Reference proteome</keyword>
<feature type="compositionally biased region" description="Acidic residues" evidence="22">
    <location>
        <begin position="680"/>
        <end position="697"/>
    </location>
</feature>
<evidence type="ECO:0000256" key="21">
    <source>
        <dbReference type="PROSITE-ProRule" id="PRU00235"/>
    </source>
</evidence>
<dbReference type="GO" id="GO:0005794">
    <property type="term" value="C:Golgi apparatus"/>
    <property type="evidence" value="ECO:0007669"/>
    <property type="project" value="UniProtKB-SubCell"/>
</dbReference>
<evidence type="ECO:0000256" key="10">
    <source>
        <dbReference type="ARBA" id="ARBA00022737"/>
    </source>
</evidence>
<evidence type="ECO:0000256" key="2">
    <source>
        <dbReference type="ARBA" id="ARBA00004300"/>
    </source>
</evidence>
<dbReference type="PANTHER" id="PTHR22870">
    <property type="entry name" value="REGULATOR OF CHROMOSOME CONDENSATION"/>
    <property type="match status" value="1"/>
</dbReference>
<dbReference type="PROSITE" id="PS00626">
    <property type="entry name" value="RCC1_2"/>
    <property type="match status" value="3"/>
</dbReference>
<evidence type="ECO:0000256" key="7">
    <source>
        <dbReference type="ARBA" id="ARBA00022553"/>
    </source>
</evidence>
<gene>
    <name evidence="23" type="ORF">P5673_029153</name>
</gene>
<feature type="compositionally biased region" description="Basic and acidic residues" evidence="22">
    <location>
        <begin position="528"/>
        <end position="554"/>
    </location>
</feature>
<feature type="compositionally biased region" description="Acidic residues" evidence="22">
    <location>
        <begin position="555"/>
        <end position="569"/>
    </location>
</feature>
<reference evidence="23" key="2">
    <citation type="journal article" date="2023" name="Science">
        <title>Genomic signatures of disease resistance in endangered staghorn corals.</title>
        <authorList>
            <person name="Vollmer S.V."/>
            <person name="Selwyn J.D."/>
            <person name="Despard B.A."/>
            <person name="Roesel C.L."/>
        </authorList>
    </citation>
    <scope>NUCLEOTIDE SEQUENCE</scope>
    <source>
        <strain evidence="23">K2</strain>
    </source>
</reference>
<dbReference type="InterPro" id="IPR009091">
    <property type="entry name" value="RCC1/BLIP-II"/>
</dbReference>
<keyword evidence="5" id="KW-0488">Methylation</keyword>
<comment type="caution">
    <text evidence="23">The sequence shown here is derived from an EMBL/GenBank/DDBJ whole genome shotgun (WGS) entry which is preliminary data.</text>
</comment>
<evidence type="ECO:0000256" key="18">
    <source>
        <dbReference type="ARBA" id="ARBA00023289"/>
    </source>
</evidence>
<keyword evidence="14" id="KW-0969">Cilium</keyword>
<dbReference type="GO" id="GO:0005085">
    <property type="term" value="F:guanyl-nucleotide exchange factor activity"/>
    <property type="evidence" value="ECO:0007669"/>
    <property type="project" value="UniProtKB-KW"/>
</dbReference>
<keyword evidence="19" id="KW-0844">Vision</keyword>
<evidence type="ECO:0000313" key="24">
    <source>
        <dbReference type="Proteomes" id="UP001249851"/>
    </source>
</evidence>
<evidence type="ECO:0000256" key="8">
    <source>
        <dbReference type="ARBA" id="ARBA00022606"/>
    </source>
</evidence>
<feature type="repeat" description="RCC1" evidence="21">
    <location>
        <begin position="103"/>
        <end position="154"/>
    </location>
</feature>
<keyword evidence="12" id="KW-0282">Flagellum</keyword>
<keyword evidence="10" id="KW-0677">Repeat</keyword>
<feature type="region of interest" description="Disordered" evidence="22">
    <location>
        <begin position="424"/>
        <end position="799"/>
    </location>
</feature>
<evidence type="ECO:0000256" key="15">
    <source>
        <dbReference type="ARBA" id="ARBA00023212"/>
    </source>
</evidence>
<evidence type="ECO:0000256" key="12">
    <source>
        <dbReference type="ARBA" id="ARBA00022846"/>
    </source>
</evidence>
<evidence type="ECO:0000256" key="4">
    <source>
        <dbReference type="ARBA" id="ARBA00004611"/>
    </source>
</evidence>
<evidence type="ECO:0000256" key="3">
    <source>
        <dbReference type="ARBA" id="ARBA00004555"/>
    </source>
</evidence>
<reference evidence="23" key="1">
    <citation type="journal article" date="2023" name="G3 (Bethesda)">
        <title>Whole genome assembly and annotation of the endangered Caribbean coral Acropora cervicornis.</title>
        <authorList>
            <person name="Selwyn J.D."/>
            <person name="Vollmer S.V."/>
        </authorList>
    </citation>
    <scope>NUCLEOTIDE SEQUENCE</scope>
    <source>
        <strain evidence="23">K2</strain>
    </source>
</reference>
<keyword evidence="9" id="KW-0344">Guanine-nucleotide releasing factor</keyword>
<feature type="compositionally biased region" description="Acidic residues" evidence="22">
    <location>
        <begin position="594"/>
        <end position="616"/>
    </location>
</feature>
<keyword evidence="18" id="KW-0636">Prenylation</keyword>
<evidence type="ECO:0000256" key="6">
    <source>
        <dbReference type="ARBA" id="ARBA00022490"/>
    </source>
</evidence>
<feature type="compositionally biased region" description="Basic and acidic residues" evidence="22">
    <location>
        <begin position="667"/>
        <end position="679"/>
    </location>
</feature>
<keyword evidence="17" id="KW-0449">Lipoprotein</keyword>
<dbReference type="GO" id="GO:0005929">
    <property type="term" value="C:cilium"/>
    <property type="evidence" value="ECO:0007669"/>
    <property type="project" value="UniProtKB-ARBA"/>
</dbReference>
<evidence type="ECO:0000256" key="14">
    <source>
        <dbReference type="ARBA" id="ARBA00023069"/>
    </source>
</evidence>
<name>A0AAD9PWB5_ACRCE</name>
<feature type="repeat" description="RCC1" evidence="21">
    <location>
        <begin position="51"/>
        <end position="102"/>
    </location>
</feature>
<keyword evidence="15" id="KW-0206">Cytoskeleton</keyword>
<feature type="repeat" description="RCC1" evidence="21">
    <location>
        <begin position="309"/>
        <end position="362"/>
    </location>
</feature>
<evidence type="ECO:0000313" key="23">
    <source>
        <dbReference type="EMBL" id="KAK2550274.1"/>
    </source>
</evidence>
<feature type="compositionally biased region" description="Acidic residues" evidence="22">
    <location>
        <begin position="645"/>
        <end position="666"/>
    </location>
</feature>
<comment type="subcellular location">
    <subcellularLocation>
        <location evidence="1">Cytoplasm</location>
        <location evidence="1">Cytoskeleton</location>
        <location evidence="1">Cilium basal body</location>
    </subcellularLocation>
    <subcellularLocation>
        <location evidence="4">Cytoplasm</location>
        <location evidence="4">Cytoskeleton</location>
        <location evidence="4">Flagellum axoneme</location>
    </subcellularLocation>
    <subcellularLocation>
        <location evidence="2">Cytoplasm</location>
        <location evidence="2">Cytoskeleton</location>
        <location evidence="2">Microtubule organizing center</location>
        <location evidence="2">Centrosome</location>
    </subcellularLocation>
    <subcellularLocation>
        <location evidence="3">Golgi apparatus</location>
    </subcellularLocation>
</comment>
<evidence type="ECO:0000256" key="17">
    <source>
        <dbReference type="ARBA" id="ARBA00023288"/>
    </source>
</evidence>
<dbReference type="SUPFAM" id="SSF50985">
    <property type="entry name" value="RCC1/BLIP-II"/>
    <property type="match status" value="1"/>
</dbReference>
<dbReference type="FunFam" id="2.130.10.30:FF:000013">
    <property type="entry name" value="Retinitis pigmentosa GTPase regulator isoform 1"/>
    <property type="match status" value="1"/>
</dbReference>
<evidence type="ECO:0000256" key="16">
    <source>
        <dbReference type="ARBA" id="ARBA00023273"/>
    </source>
</evidence>
<dbReference type="EMBL" id="JARQWQ010000113">
    <property type="protein sequence ID" value="KAK2550274.1"/>
    <property type="molecule type" value="Genomic_DNA"/>
</dbReference>
<dbReference type="PANTHER" id="PTHR22870:SF408">
    <property type="entry name" value="OS09G0560450 PROTEIN"/>
    <property type="match status" value="1"/>
</dbReference>
<feature type="repeat" description="RCC1" evidence="21">
    <location>
        <begin position="155"/>
        <end position="203"/>
    </location>
</feature>
<evidence type="ECO:0000256" key="13">
    <source>
        <dbReference type="ARBA" id="ARBA00023034"/>
    </source>
</evidence>
<keyword evidence="13" id="KW-0333">Golgi apparatus</keyword>
<evidence type="ECO:0000256" key="5">
    <source>
        <dbReference type="ARBA" id="ARBA00022481"/>
    </source>
</evidence>
<feature type="compositionally biased region" description="Acidic residues" evidence="22">
    <location>
        <begin position="516"/>
        <end position="527"/>
    </location>
</feature>
<feature type="compositionally biased region" description="Basic residues" evidence="22">
    <location>
        <begin position="731"/>
        <end position="743"/>
    </location>
</feature>
<proteinExistence type="predicted"/>
<evidence type="ECO:0000256" key="19">
    <source>
        <dbReference type="ARBA" id="ARBA00023305"/>
    </source>
</evidence>
<evidence type="ECO:0000256" key="22">
    <source>
        <dbReference type="SAM" id="MobiDB-lite"/>
    </source>
</evidence>
<dbReference type="PRINTS" id="PR00633">
    <property type="entry name" value="RCCNDNSATION"/>
</dbReference>
<accession>A0AAD9PWB5</accession>
<evidence type="ECO:0000256" key="11">
    <source>
        <dbReference type="ARBA" id="ARBA00022794"/>
    </source>
</evidence>
<keyword evidence="8" id="KW-0716">Sensory transduction</keyword>
<dbReference type="AlphaFoldDB" id="A0AAD9PWB5"/>
<dbReference type="GO" id="GO:0030030">
    <property type="term" value="P:cell projection organization"/>
    <property type="evidence" value="ECO:0007669"/>
    <property type="project" value="UniProtKB-KW"/>
</dbReference>
<dbReference type="Gene3D" id="2.130.10.30">
    <property type="entry name" value="Regulator of chromosome condensation 1/beta-lactamase-inhibitor protein II"/>
    <property type="match status" value="1"/>
</dbReference>
<feature type="compositionally biased region" description="Basic and acidic residues" evidence="22">
    <location>
        <begin position="752"/>
        <end position="762"/>
    </location>
</feature>
<keyword evidence="6" id="KW-0963">Cytoplasm</keyword>
<dbReference type="InterPro" id="IPR000408">
    <property type="entry name" value="Reg_chr_condens"/>
</dbReference>
<feature type="repeat" description="RCC1" evidence="21">
    <location>
        <begin position="204"/>
        <end position="255"/>
    </location>
</feature>
<protein>
    <recommendedName>
        <fullName evidence="20">X-linked retinitis pigmentosa GTPase regulator</fullName>
    </recommendedName>
</protein>
<dbReference type="GO" id="GO:0007601">
    <property type="term" value="P:visual perception"/>
    <property type="evidence" value="ECO:0007669"/>
    <property type="project" value="UniProtKB-KW"/>
</dbReference>
<feature type="compositionally biased region" description="Basic and acidic residues" evidence="22">
    <location>
        <begin position="771"/>
        <end position="780"/>
    </location>
</feature>
<evidence type="ECO:0000256" key="1">
    <source>
        <dbReference type="ARBA" id="ARBA00004120"/>
    </source>
</evidence>
<evidence type="ECO:0000256" key="9">
    <source>
        <dbReference type="ARBA" id="ARBA00022658"/>
    </source>
</evidence>
<feature type="compositionally biased region" description="Basic and acidic residues" evidence="22">
    <location>
        <begin position="484"/>
        <end position="509"/>
    </location>
</feature>
<sequence length="843" mass="92624">MASDDDDVPDSGAVFTFGKSRFLDDKFWIRDDAVVHLACGDEHSAVVTESGKLYTFGSNDWGQLGHGNTVQLSRPKLVKLLKPDKVKLVAAGRNHTIVSTESRNLFSFGCGSEGQLGHGDCKNSNVPKAIESLSDQLFKMIACGSEFSAVITEQGQLYTWGSSSEGQTSHGDKDCDVPTKVQLRFKAVAVACGYYHMAVVSEDGSLFTCGENESGKLGLDDSKLGDTSHLQKVSINEHVISVACGGNHTAAVTTCGKLFTFGQGDHGQLGHGSLCLECDSPKQVARLETIKVKHVTCGESHTAVITKHGNLYICGDGRHGKLGMGEESFSNLFKFEKVARFDGFTVQKVACGGCHTLVTAFKHADINSETDSEAEAEKDILAASVSSTKSLNDVVDGPAGFSGSATYPAGGMARNKRRQRNIESLGNSLGGSLPPISKSNLPPLPRALPTLKSETLREEEKVPVNPLDMSTLPKILKESQGNMKQKDESVTGKDTMKIIENKKQPKDAESSSGISESEEEEEEEEEEEGKRNLQEKDKAEKPPSQKDDVLRKDEESEESLTQDESESEDATTKQQGPREAGAASHSSKSKDNEGSNEESVDEEDSEEEEEEEEGDTAELIGQGRGENELLKVVGKTRMPRTEEGKDGDEESDDDEDSEEEETDEEDGKLSNKEQQKDKETEDDNDEEEESDEQDNDYDVDKEKESKRMVATDETKKQTTPEQNVQSEDKKGKKKKDKKKKDKKTQKEEEDGEKVSEHENAVREEEDSTGQENHEKDKNKNESSNPVAAKTKEKKSGYYNMGPELSESFLADRKPWEQVKGVQTLNMAMWENRAEMKESSECPE</sequence>
<keyword evidence="11" id="KW-0970">Cilium biogenesis/degradation</keyword>
<dbReference type="PROSITE" id="PS50012">
    <property type="entry name" value="RCC1_3"/>
    <property type="match status" value="6"/>
</dbReference>
<keyword evidence="16" id="KW-0966">Cell projection</keyword>
<dbReference type="InterPro" id="IPR051210">
    <property type="entry name" value="Ub_ligase/GEF_domain"/>
</dbReference>
<dbReference type="GO" id="GO:0005813">
    <property type="term" value="C:centrosome"/>
    <property type="evidence" value="ECO:0007669"/>
    <property type="project" value="UniProtKB-SubCell"/>
</dbReference>
<dbReference type="Pfam" id="PF00415">
    <property type="entry name" value="RCC1"/>
    <property type="match status" value="6"/>
</dbReference>
<evidence type="ECO:0000256" key="20">
    <source>
        <dbReference type="ARBA" id="ARBA00073293"/>
    </source>
</evidence>
<feature type="compositionally biased region" description="Basic and acidic residues" evidence="22">
    <location>
        <begin position="698"/>
        <end position="718"/>
    </location>
</feature>
<feature type="repeat" description="RCC1" evidence="21">
    <location>
        <begin position="256"/>
        <end position="308"/>
    </location>
</feature>
<organism evidence="23 24">
    <name type="scientific">Acropora cervicornis</name>
    <name type="common">Staghorn coral</name>
    <dbReference type="NCBI Taxonomy" id="6130"/>
    <lineage>
        <taxon>Eukaryota</taxon>
        <taxon>Metazoa</taxon>
        <taxon>Cnidaria</taxon>
        <taxon>Anthozoa</taxon>
        <taxon>Hexacorallia</taxon>
        <taxon>Scleractinia</taxon>
        <taxon>Astrocoeniina</taxon>
        <taxon>Acroporidae</taxon>
        <taxon>Acropora</taxon>
    </lineage>
</organism>
<keyword evidence="7" id="KW-0597">Phosphoprotein</keyword>
<dbReference type="Proteomes" id="UP001249851">
    <property type="component" value="Unassembled WGS sequence"/>
</dbReference>